<protein>
    <recommendedName>
        <fullName evidence="3">RxLR effector candidate protein</fullName>
    </recommendedName>
</protein>
<dbReference type="eggNOG" id="ENOG502SPUT">
    <property type="taxonomic scope" value="Eukaryota"/>
</dbReference>
<dbReference type="InParanoid" id="M4BXC5"/>
<name>M4BXC5_HYAAE</name>
<dbReference type="AlphaFoldDB" id="M4BXC5"/>
<keyword evidence="2" id="KW-1185">Reference proteome</keyword>
<proteinExistence type="predicted"/>
<evidence type="ECO:0008006" key="3">
    <source>
        <dbReference type="Google" id="ProtNLM"/>
    </source>
</evidence>
<dbReference type="Proteomes" id="UP000011713">
    <property type="component" value="Unassembled WGS sequence"/>
</dbReference>
<organism evidence="1 2">
    <name type="scientific">Hyaloperonospora arabidopsidis (strain Emoy2)</name>
    <name type="common">Downy mildew agent</name>
    <name type="synonym">Peronospora arabidopsidis</name>
    <dbReference type="NCBI Taxonomy" id="559515"/>
    <lineage>
        <taxon>Eukaryota</taxon>
        <taxon>Sar</taxon>
        <taxon>Stramenopiles</taxon>
        <taxon>Oomycota</taxon>
        <taxon>Peronosporomycetes</taxon>
        <taxon>Peronosporales</taxon>
        <taxon>Peronosporaceae</taxon>
        <taxon>Hyaloperonospora</taxon>
    </lineage>
</organism>
<evidence type="ECO:0000313" key="1">
    <source>
        <dbReference type="EnsemblProtists" id="HpaP811206"/>
    </source>
</evidence>
<dbReference type="EnsemblProtists" id="HpaT811206">
    <property type="protein sequence ID" value="HpaP811206"/>
    <property type="gene ID" value="HpaG811206"/>
</dbReference>
<dbReference type="HOGENOM" id="CLU_1484706_0_0_1"/>
<dbReference type="EMBL" id="JH598024">
    <property type="status" value="NOT_ANNOTATED_CDS"/>
    <property type="molecule type" value="Genomic_DNA"/>
</dbReference>
<accession>M4BXC5</accession>
<sequence length="182" mass="20391">MATALLLSSPDLPIGAAFNTRPPLVLRHAPPFKSSYHWNLRATSIIEGIATGCTQDVSFSVAMLQGQDGLHWFVEGSIPQLDICRTVITAIRKWGLIFEAQGRVGPAHLYHAGRTEEKSCRTILACRGREETMEQLFWVCPCAVALWTKLVTYWSGKRESRQRTQQFLEACAGRQVQVIPKH</sequence>
<reference evidence="1" key="2">
    <citation type="submission" date="2015-06" db="UniProtKB">
        <authorList>
            <consortium name="EnsemblProtists"/>
        </authorList>
    </citation>
    <scope>IDENTIFICATION</scope>
    <source>
        <strain evidence="1">Emoy2</strain>
    </source>
</reference>
<dbReference type="VEuPathDB" id="FungiDB:HpaG811206"/>
<reference evidence="2" key="1">
    <citation type="journal article" date="2010" name="Science">
        <title>Signatures of adaptation to obligate biotrophy in the Hyaloperonospora arabidopsidis genome.</title>
        <authorList>
            <person name="Baxter L."/>
            <person name="Tripathy S."/>
            <person name="Ishaque N."/>
            <person name="Boot N."/>
            <person name="Cabral A."/>
            <person name="Kemen E."/>
            <person name="Thines M."/>
            <person name="Ah-Fong A."/>
            <person name="Anderson R."/>
            <person name="Badejoko W."/>
            <person name="Bittner-Eddy P."/>
            <person name="Boore J.L."/>
            <person name="Chibucos M.C."/>
            <person name="Coates M."/>
            <person name="Dehal P."/>
            <person name="Delehaunty K."/>
            <person name="Dong S."/>
            <person name="Downton P."/>
            <person name="Dumas B."/>
            <person name="Fabro G."/>
            <person name="Fronick C."/>
            <person name="Fuerstenberg S.I."/>
            <person name="Fulton L."/>
            <person name="Gaulin E."/>
            <person name="Govers F."/>
            <person name="Hughes L."/>
            <person name="Humphray S."/>
            <person name="Jiang R.H."/>
            <person name="Judelson H."/>
            <person name="Kamoun S."/>
            <person name="Kyung K."/>
            <person name="Meijer H."/>
            <person name="Minx P."/>
            <person name="Morris P."/>
            <person name="Nelson J."/>
            <person name="Phuntumart V."/>
            <person name="Qutob D."/>
            <person name="Rehmany A."/>
            <person name="Rougon-Cardoso A."/>
            <person name="Ryden P."/>
            <person name="Torto-Alalibo T."/>
            <person name="Studholme D."/>
            <person name="Wang Y."/>
            <person name="Win J."/>
            <person name="Wood J."/>
            <person name="Clifton S.W."/>
            <person name="Rogers J."/>
            <person name="Van den Ackerveken G."/>
            <person name="Jones J.D."/>
            <person name="McDowell J.M."/>
            <person name="Beynon J."/>
            <person name="Tyler B.M."/>
        </authorList>
    </citation>
    <scope>NUCLEOTIDE SEQUENCE [LARGE SCALE GENOMIC DNA]</scope>
    <source>
        <strain evidence="2">Emoy2</strain>
    </source>
</reference>
<evidence type="ECO:0000313" key="2">
    <source>
        <dbReference type="Proteomes" id="UP000011713"/>
    </source>
</evidence>